<dbReference type="Gene3D" id="4.10.1130.20">
    <property type="match status" value="2"/>
</dbReference>
<evidence type="ECO:0000259" key="6">
    <source>
        <dbReference type="PROSITE" id="PS51401"/>
    </source>
</evidence>
<evidence type="ECO:0000313" key="8">
    <source>
        <dbReference type="Proteomes" id="UP000594454"/>
    </source>
</evidence>
<keyword evidence="8" id="KW-1185">Reference proteome</keyword>
<dbReference type="GO" id="GO:0046872">
    <property type="term" value="F:metal ion binding"/>
    <property type="evidence" value="ECO:0007669"/>
    <property type="project" value="UniProtKB-KW"/>
</dbReference>
<dbReference type="InterPro" id="IPR007051">
    <property type="entry name" value="CHORD_dom"/>
</dbReference>
<dbReference type="Pfam" id="PF04969">
    <property type="entry name" value="CS"/>
    <property type="match status" value="1"/>
</dbReference>
<protein>
    <recommendedName>
        <fullName evidence="9">Cysteine and histidine-rich domain-containing protein</fullName>
    </recommendedName>
</protein>
<evidence type="ECO:0000256" key="2">
    <source>
        <dbReference type="ARBA" id="ARBA00022737"/>
    </source>
</evidence>
<evidence type="ECO:0000313" key="7">
    <source>
        <dbReference type="EMBL" id="CAD7085389.1"/>
    </source>
</evidence>
<dbReference type="InParanoid" id="A0A7R8UR02"/>
<feature type="domain" description="CS" evidence="5">
    <location>
        <begin position="208"/>
        <end position="299"/>
    </location>
</feature>
<dbReference type="OMA" id="KHRWVAK"/>
<gene>
    <name evidence="7" type="ORF">HERILL_LOCUS8236</name>
</gene>
<dbReference type="AlphaFoldDB" id="A0A7R8UR02"/>
<reference evidence="7 8" key="1">
    <citation type="submission" date="2020-11" db="EMBL/GenBank/DDBJ databases">
        <authorList>
            <person name="Wallbank WR R."/>
            <person name="Pardo Diaz C."/>
            <person name="Kozak K."/>
            <person name="Martin S."/>
            <person name="Jiggins C."/>
            <person name="Moest M."/>
            <person name="Warren A I."/>
            <person name="Generalovic N T."/>
            <person name="Byers J.R.P. K."/>
            <person name="Montejo-Kovacevich G."/>
            <person name="Yen C E."/>
        </authorList>
    </citation>
    <scope>NUCLEOTIDE SEQUENCE [LARGE SCALE GENOMIC DNA]</scope>
</reference>
<name>A0A7R8UR02_HERIL</name>
<feature type="region of interest" description="Disordered" evidence="4">
    <location>
        <begin position="315"/>
        <end position="338"/>
    </location>
</feature>
<dbReference type="FunCoup" id="A0A7R8UR02">
    <property type="interactions" value="2207"/>
</dbReference>
<feature type="domain" description="CHORD" evidence="6">
    <location>
        <begin position="139"/>
        <end position="198"/>
    </location>
</feature>
<dbReference type="SUPFAM" id="SSF49764">
    <property type="entry name" value="HSP20-like chaperones"/>
    <property type="match status" value="1"/>
</dbReference>
<dbReference type="PROSITE" id="PS51401">
    <property type="entry name" value="CHORD"/>
    <property type="match status" value="2"/>
</dbReference>
<dbReference type="InterPro" id="IPR007052">
    <property type="entry name" value="CS_dom"/>
</dbReference>
<dbReference type="Gene3D" id="2.60.40.790">
    <property type="match status" value="1"/>
</dbReference>
<evidence type="ECO:0008006" key="9">
    <source>
        <dbReference type="Google" id="ProtNLM"/>
    </source>
</evidence>
<evidence type="ECO:0000256" key="1">
    <source>
        <dbReference type="ARBA" id="ARBA00022723"/>
    </source>
</evidence>
<organism evidence="7 8">
    <name type="scientific">Hermetia illucens</name>
    <name type="common">Black soldier fly</name>
    <dbReference type="NCBI Taxonomy" id="343691"/>
    <lineage>
        <taxon>Eukaryota</taxon>
        <taxon>Metazoa</taxon>
        <taxon>Ecdysozoa</taxon>
        <taxon>Arthropoda</taxon>
        <taxon>Hexapoda</taxon>
        <taxon>Insecta</taxon>
        <taxon>Pterygota</taxon>
        <taxon>Neoptera</taxon>
        <taxon>Endopterygota</taxon>
        <taxon>Diptera</taxon>
        <taxon>Brachycera</taxon>
        <taxon>Stratiomyomorpha</taxon>
        <taxon>Stratiomyidae</taxon>
        <taxon>Hermetiinae</taxon>
        <taxon>Hermetia</taxon>
    </lineage>
</organism>
<proteinExistence type="predicted"/>
<dbReference type="PROSITE" id="PS51203">
    <property type="entry name" value="CS"/>
    <property type="match status" value="1"/>
</dbReference>
<dbReference type="Proteomes" id="UP000594454">
    <property type="component" value="Chromosome 3"/>
</dbReference>
<dbReference type="OrthoDB" id="10261079at2759"/>
<dbReference type="Pfam" id="PF04968">
    <property type="entry name" value="CHORD"/>
    <property type="match status" value="2"/>
</dbReference>
<keyword evidence="2" id="KW-0677">Repeat</keyword>
<dbReference type="InterPro" id="IPR039790">
    <property type="entry name" value="CHRD1"/>
</dbReference>
<keyword evidence="3" id="KW-0862">Zinc</keyword>
<evidence type="ECO:0000256" key="3">
    <source>
        <dbReference type="ARBA" id="ARBA00022833"/>
    </source>
</evidence>
<evidence type="ECO:0000259" key="5">
    <source>
        <dbReference type="PROSITE" id="PS51203"/>
    </source>
</evidence>
<evidence type="ECO:0000256" key="4">
    <source>
        <dbReference type="SAM" id="MobiDB-lite"/>
    </source>
</evidence>
<keyword evidence="1" id="KW-0479">Metal-binding</keyword>
<dbReference type="InterPro" id="IPR008978">
    <property type="entry name" value="HSP20-like_chaperone"/>
</dbReference>
<dbReference type="PANTHER" id="PTHR46983:SF3">
    <property type="entry name" value="CHPADIPLOID STATE MAINTENANCE PROTEIN CHPA"/>
    <property type="match status" value="1"/>
</dbReference>
<dbReference type="PANTHER" id="PTHR46983">
    <property type="entry name" value="CYSTEINE AND HISTIDINE-RICH DOMAIN-CONTAINING PROTEIN 1"/>
    <property type="match status" value="1"/>
</dbReference>
<sequence length="338" mass="38395">MLQCYNRGCGQLYDPVQNTEESCQHHPGMPFFHDAYKGWTCCNKKSVDFTEFLNMKGCSFSKHSNVKPAEPEKLAATNVEKEFVRKPILVALDRPPFDTDLIKIEPEVTAALKEAVDALLPKAVEPVSKLDVIENGTICKNSGCKHSYTSKEVEGTECQYHPGAPIFHEGMKFWSCCKRRTTDFTVFMNQPGCSQGKHKWKDDATTKKTSCRFDWHQTPSNVIVAIYAKLYDYEKSSILMNPIRLKVDLFFPDEVSGTFNIDLELRGLVDVDKSAAKMYPTKIEIIMPKAEACSWPDLSCERNLRTDKETFHIRQGNSISHNDSDSEVDLDDIMPSRK</sequence>
<feature type="domain" description="CHORD" evidence="6">
    <location>
        <begin position="4"/>
        <end position="63"/>
    </location>
</feature>
<accession>A0A7R8UR02</accession>
<dbReference type="EMBL" id="LR899011">
    <property type="protein sequence ID" value="CAD7085389.1"/>
    <property type="molecule type" value="Genomic_DNA"/>
</dbReference>